<dbReference type="SUPFAM" id="SSF56574">
    <property type="entry name" value="Serpins"/>
    <property type="match status" value="1"/>
</dbReference>
<dbReference type="PANTHER" id="PTHR11461">
    <property type="entry name" value="SERINE PROTEASE INHIBITOR, SERPIN"/>
    <property type="match status" value="1"/>
</dbReference>
<dbReference type="GO" id="GO:0005615">
    <property type="term" value="C:extracellular space"/>
    <property type="evidence" value="ECO:0007669"/>
    <property type="project" value="InterPro"/>
</dbReference>
<dbReference type="PROSITE" id="PS00284">
    <property type="entry name" value="SERPIN"/>
    <property type="match status" value="1"/>
</dbReference>
<dbReference type="GO" id="GO:0004867">
    <property type="term" value="F:serine-type endopeptidase inhibitor activity"/>
    <property type="evidence" value="ECO:0007669"/>
    <property type="project" value="UniProtKB-KW"/>
</dbReference>
<protein>
    <submittedName>
        <fullName evidence="6">Putative salivary serpin</fullName>
    </submittedName>
</protein>
<dbReference type="InterPro" id="IPR036186">
    <property type="entry name" value="Serpin_sf"/>
</dbReference>
<feature type="domain" description="Serpin" evidence="5">
    <location>
        <begin position="49"/>
        <end position="416"/>
    </location>
</feature>
<evidence type="ECO:0000259" key="5">
    <source>
        <dbReference type="SMART" id="SM00093"/>
    </source>
</evidence>
<dbReference type="InterPro" id="IPR000215">
    <property type="entry name" value="Serpin_fam"/>
</dbReference>
<sequence length="431" mass="49065">MKIDLIFTIVLLAISIQLCLSQLGGRRDQAAAKATANKNARTSIEDFSLQFYKSLANLPEVQSQNIFVSPLSVWALLVLTAEGAQSNTLRQIENNIGTVQNFQREFREIQQDLLISKSDIKVIGEQLAFSDKSLPVKREYEQLIDTYYNVKLQKLDFSRKNAKQTYERINQIVEKVTGGKVLKPLNPLDIIDAKLVLLSLMYFKADWTSPFNSSLTQTQAFYDEKDVEITKVPMMYQKGVFPYMASKQINGHVLELPYGQDKSMSMILVLPRKGTPLSEVVENLSQMKMEEVYNQLTQSIIDYEDDEVEVLIPKFEFNGDYQLRVILEKMGISDVFHEQSADLSRLTDDNSIFLNSILQKTKIIVNEQGTEASAATTATFIDKITPPKFFANRPFFYMIVNKEKKLILFMGQVGNPSLTEVNKNKGQSRDQ</sequence>
<feature type="chain" id="PRO_5004659873" evidence="4">
    <location>
        <begin position="22"/>
        <end position="431"/>
    </location>
</feature>
<dbReference type="AlphaFoldDB" id="U5EXE5"/>
<reference evidence="6" key="1">
    <citation type="journal article" date="2014" name="Insect Biochem. Mol. Biol.">
        <title>An insight into the sialome of the frog biting fly, Corethrella appendiculata.</title>
        <authorList>
            <person name="Ribeiro J.M.C."/>
            <person name="Chagas A.C."/>
            <person name="Pham V.M."/>
            <person name="Lounibos L.P."/>
            <person name="Calvo E."/>
        </authorList>
    </citation>
    <scope>NUCLEOTIDE SEQUENCE</scope>
    <source>
        <tissue evidence="6">Salivary glands</tissue>
    </source>
</reference>
<name>U5EXE5_9DIPT</name>
<dbReference type="SMART" id="SM00093">
    <property type="entry name" value="SERPIN"/>
    <property type="match status" value="1"/>
</dbReference>
<keyword evidence="2" id="KW-0722">Serine protease inhibitor</keyword>
<comment type="similarity">
    <text evidence="3">Belongs to the serpin family.</text>
</comment>
<accession>U5EXE5</accession>
<keyword evidence="4" id="KW-0732">Signal</keyword>
<organism evidence="6">
    <name type="scientific">Corethrella appendiculata</name>
    <dbReference type="NCBI Taxonomy" id="1370023"/>
    <lineage>
        <taxon>Eukaryota</taxon>
        <taxon>Metazoa</taxon>
        <taxon>Ecdysozoa</taxon>
        <taxon>Arthropoda</taxon>
        <taxon>Hexapoda</taxon>
        <taxon>Insecta</taxon>
        <taxon>Pterygota</taxon>
        <taxon>Neoptera</taxon>
        <taxon>Endopterygota</taxon>
        <taxon>Diptera</taxon>
        <taxon>Nematocera</taxon>
        <taxon>Culicoidea</taxon>
        <taxon>Chaoboridae</taxon>
        <taxon>Corethrella</taxon>
    </lineage>
</organism>
<dbReference type="PANTHER" id="PTHR11461:SF367">
    <property type="entry name" value="GH21475P-RELATED"/>
    <property type="match status" value="1"/>
</dbReference>
<evidence type="ECO:0000256" key="1">
    <source>
        <dbReference type="ARBA" id="ARBA00022690"/>
    </source>
</evidence>
<dbReference type="InterPro" id="IPR042178">
    <property type="entry name" value="Serpin_sf_1"/>
</dbReference>
<evidence type="ECO:0000313" key="6">
    <source>
        <dbReference type="EMBL" id="JAB58878.1"/>
    </source>
</evidence>
<feature type="signal peptide" evidence="4">
    <location>
        <begin position="1"/>
        <end position="21"/>
    </location>
</feature>
<proteinExistence type="evidence at transcript level"/>
<evidence type="ECO:0000256" key="3">
    <source>
        <dbReference type="RuleBase" id="RU000411"/>
    </source>
</evidence>
<dbReference type="InterPro" id="IPR042185">
    <property type="entry name" value="Serpin_sf_2"/>
</dbReference>
<dbReference type="Gene3D" id="2.30.39.10">
    <property type="entry name" value="Alpha-1-antitrypsin, domain 1"/>
    <property type="match status" value="1"/>
</dbReference>
<dbReference type="EMBL" id="GANO01000993">
    <property type="protein sequence ID" value="JAB58878.1"/>
    <property type="molecule type" value="mRNA"/>
</dbReference>
<evidence type="ECO:0000256" key="2">
    <source>
        <dbReference type="ARBA" id="ARBA00022900"/>
    </source>
</evidence>
<dbReference type="Gene3D" id="3.30.497.10">
    <property type="entry name" value="Antithrombin, subunit I, domain 2"/>
    <property type="match status" value="1"/>
</dbReference>
<dbReference type="InterPro" id="IPR023796">
    <property type="entry name" value="Serpin_dom"/>
</dbReference>
<dbReference type="InterPro" id="IPR023795">
    <property type="entry name" value="Serpin_CS"/>
</dbReference>
<keyword evidence="1" id="KW-0646">Protease inhibitor</keyword>
<dbReference type="CDD" id="cd19598">
    <property type="entry name" value="serpin77Ba-like_insects"/>
    <property type="match status" value="1"/>
</dbReference>
<evidence type="ECO:0000256" key="4">
    <source>
        <dbReference type="SAM" id="SignalP"/>
    </source>
</evidence>
<dbReference type="Pfam" id="PF00079">
    <property type="entry name" value="Serpin"/>
    <property type="match status" value="1"/>
</dbReference>